<evidence type="ECO:0000256" key="2">
    <source>
        <dbReference type="ARBA" id="ARBA00022448"/>
    </source>
</evidence>
<dbReference type="InterPro" id="IPR017871">
    <property type="entry name" value="ABC_transporter-like_CS"/>
</dbReference>
<dbReference type="Pfam" id="PF00005">
    <property type="entry name" value="ABC_tran"/>
    <property type="match status" value="1"/>
</dbReference>
<comment type="similarity">
    <text evidence="1">Belongs to the ABC transporter superfamily.</text>
</comment>
<dbReference type="RefSeq" id="WP_016474283.1">
    <property type="nucleotide sequence ID" value="NZ_KE150480.1"/>
</dbReference>
<evidence type="ECO:0000259" key="6">
    <source>
        <dbReference type="PROSITE" id="PS50893"/>
    </source>
</evidence>
<dbReference type="GO" id="GO:0005524">
    <property type="term" value="F:ATP binding"/>
    <property type="evidence" value="ECO:0007669"/>
    <property type="project" value="UniProtKB-KW"/>
</dbReference>
<keyword evidence="2" id="KW-0813">Transport</keyword>
<evidence type="ECO:0000256" key="1">
    <source>
        <dbReference type="ARBA" id="ARBA00005417"/>
    </source>
</evidence>
<dbReference type="InterPro" id="IPR050086">
    <property type="entry name" value="MetN_ABC_transporter-like"/>
</dbReference>
<dbReference type="EMBL" id="ATCF01000012">
    <property type="protein sequence ID" value="EPE00238.1"/>
    <property type="molecule type" value="Genomic_DNA"/>
</dbReference>
<dbReference type="PROSITE" id="PS00211">
    <property type="entry name" value="ABC_TRANSPORTER_1"/>
    <property type="match status" value="1"/>
</dbReference>
<dbReference type="SUPFAM" id="SSF52540">
    <property type="entry name" value="P-loop containing nucleoside triphosphate hydrolases"/>
    <property type="match status" value="1"/>
</dbReference>
<dbReference type="AlphaFoldDB" id="S3C1R6"/>
<dbReference type="SMART" id="SM00382">
    <property type="entry name" value="AAA"/>
    <property type="match status" value="1"/>
</dbReference>
<dbReference type="InterPro" id="IPR027417">
    <property type="entry name" value="P-loop_NTPase"/>
</dbReference>
<accession>S3C1R6</accession>
<evidence type="ECO:0000256" key="3">
    <source>
        <dbReference type="ARBA" id="ARBA00022475"/>
    </source>
</evidence>
<evidence type="ECO:0000256" key="5">
    <source>
        <dbReference type="ARBA" id="ARBA00022840"/>
    </source>
</evidence>
<evidence type="ECO:0000313" key="8">
    <source>
        <dbReference type="Proteomes" id="UP000014400"/>
    </source>
</evidence>
<dbReference type="PATRIC" id="fig|1203554.3.peg.991"/>
<dbReference type="HOGENOM" id="CLU_000604_1_22_4"/>
<sequence length="255" mass="28342">MANDIVLETRGLVKKFGDAVILNGIDFTLHDKEVAVILGPSGCGKSTFLRCLIGLEPIQGGNILLKGKPLEFGSTLRSGIGMVFQSYDLFPHLTVLENILLAPLHVAKRSREDALAQAETLLKRVKLWDKRDFYPRQLSGGQKQRAAIVRALSMNPSVMLFDEVTASLDPEMVREVLDVIVELADSGLSMVIVTHEMEFARAVADRIVFLENGHVVEENSPEAFFTTPKTKRAAEFLKTFTYTRHKRSDETSSPK</sequence>
<dbReference type="Proteomes" id="UP000014400">
    <property type="component" value="Unassembled WGS sequence"/>
</dbReference>
<keyword evidence="8" id="KW-1185">Reference proteome</keyword>
<dbReference type="Gene3D" id="3.40.50.300">
    <property type="entry name" value="P-loop containing nucleotide triphosphate hydrolases"/>
    <property type="match status" value="1"/>
</dbReference>
<name>S3C1R6_9BURK</name>
<dbReference type="GO" id="GO:0015424">
    <property type="term" value="F:ABC-type amino acid transporter activity"/>
    <property type="evidence" value="ECO:0007669"/>
    <property type="project" value="InterPro"/>
</dbReference>
<dbReference type="PROSITE" id="PS50893">
    <property type="entry name" value="ABC_TRANSPORTER_2"/>
    <property type="match status" value="1"/>
</dbReference>
<dbReference type="GO" id="GO:0016887">
    <property type="term" value="F:ATP hydrolysis activity"/>
    <property type="evidence" value="ECO:0007669"/>
    <property type="project" value="InterPro"/>
</dbReference>
<keyword evidence="4" id="KW-0547">Nucleotide-binding</keyword>
<keyword evidence="3" id="KW-1003">Cell membrane</keyword>
<protein>
    <recommendedName>
        <fullName evidence="6">ABC transporter domain-containing protein</fullName>
    </recommendedName>
</protein>
<dbReference type="PANTHER" id="PTHR43166">
    <property type="entry name" value="AMINO ACID IMPORT ATP-BINDING PROTEIN"/>
    <property type="match status" value="1"/>
</dbReference>
<keyword evidence="3" id="KW-0472">Membrane</keyword>
<feature type="domain" description="ABC transporter" evidence="6">
    <location>
        <begin position="7"/>
        <end position="237"/>
    </location>
</feature>
<gene>
    <name evidence="7" type="ORF">HMPREF1476_00967</name>
</gene>
<dbReference type="STRING" id="1203554.HMPREF1476_00967"/>
<evidence type="ECO:0000313" key="7">
    <source>
        <dbReference type="EMBL" id="EPE00238.1"/>
    </source>
</evidence>
<comment type="caution">
    <text evidence="7">The sequence shown here is derived from an EMBL/GenBank/DDBJ whole genome shotgun (WGS) entry which is preliminary data.</text>
</comment>
<dbReference type="PIRSF" id="PIRSF039085">
    <property type="entry name" value="ABC_ATPase_HisP"/>
    <property type="match status" value="1"/>
</dbReference>
<evidence type="ECO:0000256" key="4">
    <source>
        <dbReference type="ARBA" id="ARBA00022741"/>
    </source>
</evidence>
<keyword evidence="5" id="KW-0067">ATP-binding</keyword>
<dbReference type="InterPro" id="IPR003593">
    <property type="entry name" value="AAA+_ATPase"/>
</dbReference>
<proteinExistence type="inferred from homology"/>
<dbReference type="eggNOG" id="COG1126">
    <property type="taxonomic scope" value="Bacteria"/>
</dbReference>
<dbReference type="InterPro" id="IPR003439">
    <property type="entry name" value="ABC_transporter-like_ATP-bd"/>
</dbReference>
<dbReference type="InterPro" id="IPR030679">
    <property type="entry name" value="ABC_ATPase_HisP-typ"/>
</dbReference>
<reference evidence="7 8" key="1">
    <citation type="submission" date="2013-04" db="EMBL/GenBank/DDBJ databases">
        <title>The Genome Sequence of Sutterella wadsworthensis HGA0223.</title>
        <authorList>
            <consortium name="The Broad Institute Genomics Platform"/>
            <person name="Earl A."/>
            <person name="Ward D."/>
            <person name="Feldgarden M."/>
            <person name="Gevers D."/>
            <person name="Schmidt T.M."/>
            <person name="Dover J."/>
            <person name="Dai D."/>
            <person name="Walker B."/>
            <person name="Young S."/>
            <person name="Zeng Q."/>
            <person name="Gargeya S."/>
            <person name="Fitzgerald M."/>
            <person name="Haas B."/>
            <person name="Abouelleil A."/>
            <person name="Allen A.W."/>
            <person name="Alvarado L."/>
            <person name="Arachchi H.M."/>
            <person name="Berlin A.M."/>
            <person name="Chapman S.B."/>
            <person name="Gainer-Dewar J."/>
            <person name="Goldberg J."/>
            <person name="Griggs A."/>
            <person name="Gujja S."/>
            <person name="Hansen M."/>
            <person name="Howarth C."/>
            <person name="Imamovic A."/>
            <person name="Ireland A."/>
            <person name="Larimer J."/>
            <person name="McCowan C."/>
            <person name="Murphy C."/>
            <person name="Pearson M."/>
            <person name="Poon T.W."/>
            <person name="Priest M."/>
            <person name="Roberts A."/>
            <person name="Saif S."/>
            <person name="Shea T."/>
            <person name="Sisk P."/>
            <person name="Sykes S."/>
            <person name="Wortman J."/>
            <person name="Nusbaum C."/>
            <person name="Birren B."/>
        </authorList>
    </citation>
    <scope>NUCLEOTIDE SEQUENCE [LARGE SCALE GENOMIC DNA]</scope>
    <source>
        <strain evidence="7 8">HGA0223</strain>
    </source>
</reference>
<organism evidence="7 8">
    <name type="scientific">Sutterella wadsworthensis HGA0223</name>
    <dbReference type="NCBI Taxonomy" id="1203554"/>
    <lineage>
        <taxon>Bacteria</taxon>
        <taxon>Pseudomonadati</taxon>
        <taxon>Pseudomonadota</taxon>
        <taxon>Betaproteobacteria</taxon>
        <taxon>Burkholderiales</taxon>
        <taxon>Sutterellaceae</taxon>
        <taxon>Sutterella</taxon>
    </lineage>
</organism>
<dbReference type="PANTHER" id="PTHR43166:SF4">
    <property type="entry name" value="PHOSPHONATES IMPORT ATP-BINDING PROTEIN PHNC"/>
    <property type="match status" value="1"/>
</dbReference>